<accession>A0A1Y5HUM0</accession>
<sequence>MFRILILSLTLFTCSIMSLNTSAEIYRWVDENGKTQFSDRPVRGQATNTIEVDTTKNSYGGGDVLNRQRDLLERYEDQDQQSEKDQQQAKLDKANEEKLKANCLRAKDKLANYERGLLYTLDDQGERVYFSEEKRARKIEEYRQAINKNCK</sequence>
<proteinExistence type="predicted"/>
<gene>
    <name evidence="4" type="ORF">A9R00_03130</name>
</gene>
<reference evidence="5" key="1">
    <citation type="journal article" date="2017" name="Proc. Natl. Acad. Sci. U.S.A.">
        <title>Simulation of Deepwater Horizon oil plume reveals substrate specialization within a complex community of hydrocarbon degraders.</title>
        <authorList>
            <person name="Hu P."/>
            <person name="Dubinsky E.A."/>
            <person name="Probst A.J."/>
            <person name="Wang J."/>
            <person name="Sieber C.M.K."/>
            <person name="Tom L.M."/>
            <person name="Gardinali P."/>
            <person name="Banfield J.F."/>
            <person name="Atlas R.M."/>
            <person name="Andersen G.L."/>
        </authorList>
    </citation>
    <scope>NUCLEOTIDE SEQUENCE [LARGE SCALE GENOMIC DNA]</scope>
</reference>
<dbReference type="EMBL" id="MABE01000179">
    <property type="protein sequence ID" value="OUS41001.1"/>
    <property type="molecule type" value="Genomic_DNA"/>
</dbReference>
<dbReference type="AlphaFoldDB" id="A0A1Y5HUM0"/>
<dbReference type="InterPro" id="IPR025392">
    <property type="entry name" value="DUF4124"/>
</dbReference>
<feature type="region of interest" description="Disordered" evidence="1">
    <location>
        <begin position="73"/>
        <end position="93"/>
    </location>
</feature>
<dbReference type="Pfam" id="PF13511">
    <property type="entry name" value="DUF4124"/>
    <property type="match status" value="1"/>
</dbReference>
<evidence type="ECO:0000313" key="5">
    <source>
        <dbReference type="Proteomes" id="UP000227088"/>
    </source>
</evidence>
<dbReference type="Proteomes" id="UP000227088">
    <property type="component" value="Unassembled WGS sequence"/>
</dbReference>
<name>A0A1Y5HUM0_OLEAN</name>
<keyword evidence="2" id="KW-0732">Signal</keyword>
<evidence type="ECO:0000256" key="1">
    <source>
        <dbReference type="SAM" id="MobiDB-lite"/>
    </source>
</evidence>
<comment type="caution">
    <text evidence="4">The sequence shown here is derived from an EMBL/GenBank/DDBJ whole genome shotgun (WGS) entry which is preliminary data.</text>
</comment>
<feature type="domain" description="DUF4124" evidence="3">
    <location>
        <begin position="13"/>
        <end position="57"/>
    </location>
</feature>
<feature type="signal peptide" evidence="2">
    <location>
        <begin position="1"/>
        <end position="23"/>
    </location>
</feature>
<feature type="chain" id="PRO_5012373388" description="DUF4124 domain-containing protein" evidence="2">
    <location>
        <begin position="24"/>
        <end position="151"/>
    </location>
</feature>
<protein>
    <recommendedName>
        <fullName evidence="3">DUF4124 domain-containing protein</fullName>
    </recommendedName>
</protein>
<evidence type="ECO:0000259" key="3">
    <source>
        <dbReference type="Pfam" id="PF13511"/>
    </source>
</evidence>
<evidence type="ECO:0000313" key="4">
    <source>
        <dbReference type="EMBL" id="OUS41001.1"/>
    </source>
</evidence>
<organism evidence="4 5">
    <name type="scientific">Oleispira antarctica</name>
    <dbReference type="NCBI Taxonomy" id="188908"/>
    <lineage>
        <taxon>Bacteria</taxon>
        <taxon>Pseudomonadati</taxon>
        <taxon>Pseudomonadota</taxon>
        <taxon>Gammaproteobacteria</taxon>
        <taxon>Oceanospirillales</taxon>
        <taxon>Oceanospirillaceae</taxon>
        <taxon>Oleispira</taxon>
    </lineage>
</organism>
<evidence type="ECO:0000256" key="2">
    <source>
        <dbReference type="SAM" id="SignalP"/>
    </source>
</evidence>